<comment type="caution">
    <text evidence="2">The sequence shown here is derived from an EMBL/GenBank/DDBJ whole genome shotgun (WGS) entry which is preliminary data.</text>
</comment>
<reference evidence="2 3" key="1">
    <citation type="submission" date="2019-10" db="EMBL/GenBank/DDBJ databases">
        <title>Assembly and Annotation for the nematode Trichostrongylus colubriformis.</title>
        <authorList>
            <person name="Martin J."/>
        </authorList>
    </citation>
    <scope>NUCLEOTIDE SEQUENCE [LARGE SCALE GENOMIC DNA]</scope>
    <source>
        <strain evidence="2">G859</strain>
        <tissue evidence="2">Whole worm</tissue>
    </source>
</reference>
<feature type="signal peptide" evidence="1">
    <location>
        <begin position="1"/>
        <end position="22"/>
    </location>
</feature>
<dbReference type="EMBL" id="WIXE01020568">
    <property type="protein sequence ID" value="KAK5969122.1"/>
    <property type="molecule type" value="Genomic_DNA"/>
</dbReference>
<proteinExistence type="predicted"/>
<evidence type="ECO:0000313" key="2">
    <source>
        <dbReference type="EMBL" id="KAK5969122.1"/>
    </source>
</evidence>
<dbReference type="AlphaFoldDB" id="A0AAN8IH34"/>
<evidence type="ECO:0000256" key="1">
    <source>
        <dbReference type="SAM" id="SignalP"/>
    </source>
</evidence>
<accession>A0AAN8IH34</accession>
<evidence type="ECO:0000313" key="3">
    <source>
        <dbReference type="Proteomes" id="UP001331761"/>
    </source>
</evidence>
<dbReference type="Proteomes" id="UP001331761">
    <property type="component" value="Unassembled WGS sequence"/>
</dbReference>
<organism evidence="2 3">
    <name type="scientific">Trichostrongylus colubriformis</name>
    <name type="common">Black scour worm</name>
    <dbReference type="NCBI Taxonomy" id="6319"/>
    <lineage>
        <taxon>Eukaryota</taxon>
        <taxon>Metazoa</taxon>
        <taxon>Ecdysozoa</taxon>
        <taxon>Nematoda</taxon>
        <taxon>Chromadorea</taxon>
        <taxon>Rhabditida</taxon>
        <taxon>Rhabditina</taxon>
        <taxon>Rhabditomorpha</taxon>
        <taxon>Strongyloidea</taxon>
        <taxon>Trichostrongylidae</taxon>
        <taxon>Trichostrongylus</taxon>
    </lineage>
</organism>
<sequence length="361" mass="39349">MAFPLGLLVAGALFWGLMQTPSSRPPATKRVIKASVNRKTGHQGSLSAAQLAAKLGKAMIGPNGTSSALHSHIEELRRNITALEAVVKAEQLFIGAGKTMIGPNGTSSALYSHIEELRRNITALEAVLKAEQLFSDAVMKHFSARRREEEFCPIDACTFLLGALGKLPAARQKCLIDYQKSSDRSGKRTSDGTEIPLDPVTSVTTVSLYSSTQDVQEGDIRKSLKFIETVLVAANNSLPIGLQKQDSLTLTIQIIRLTLTNRIPLTFHGIKPIFMALSESSRSISEYFTSRSDRAEQLDFVAIAMKDVLKVLCDIAVKLDPVGLLLKSYFEYSLGEKAELSKVSAEFFGKIEKVANAARFC</sequence>
<feature type="chain" id="PRO_5043030952" evidence="1">
    <location>
        <begin position="23"/>
        <end position="361"/>
    </location>
</feature>
<keyword evidence="1" id="KW-0732">Signal</keyword>
<name>A0AAN8IH34_TRICO</name>
<protein>
    <submittedName>
        <fullName evidence="2">Uncharacterized protein</fullName>
    </submittedName>
</protein>
<keyword evidence="3" id="KW-1185">Reference proteome</keyword>
<gene>
    <name evidence="2" type="ORF">GCK32_005861</name>
</gene>